<name>A0A1G8FY58_9BURK</name>
<dbReference type="EMBL" id="FNCJ01000014">
    <property type="protein sequence ID" value="SDH87094.1"/>
    <property type="molecule type" value="Genomic_DNA"/>
</dbReference>
<protein>
    <submittedName>
        <fullName evidence="1">Uncharacterized protein</fullName>
    </submittedName>
</protein>
<reference evidence="1 2" key="1">
    <citation type="submission" date="2016-10" db="EMBL/GenBank/DDBJ databases">
        <authorList>
            <person name="de Groot N.N."/>
        </authorList>
    </citation>
    <scope>NUCLEOTIDE SEQUENCE [LARGE SCALE GENOMIC DNA]</scope>
    <source>
        <strain evidence="1 2">LMG 2247</strain>
    </source>
</reference>
<dbReference type="AlphaFoldDB" id="A0A1G8FY58"/>
<proteinExistence type="predicted"/>
<accession>A0A1G8FY58</accession>
<dbReference type="Proteomes" id="UP000199706">
    <property type="component" value="Unassembled WGS sequence"/>
</dbReference>
<sequence length="41" mass="4538">MGTLDSMVQGKRLAGKKSRLDRQLAPFHTIDIHMLSPFGPS</sequence>
<gene>
    <name evidence="1" type="ORF">SAMN05216466_11445</name>
</gene>
<evidence type="ECO:0000313" key="2">
    <source>
        <dbReference type="Proteomes" id="UP000199706"/>
    </source>
</evidence>
<evidence type="ECO:0000313" key="1">
    <source>
        <dbReference type="EMBL" id="SDH87094.1"/>
    </source>
</evidence>
<organism evidence="1 2">
    <name type="scientific">Paraburkholderia phenazinium</name>
    <dbReference type="NCBI Taxonomy" id="60549"/>
    <lineage>
        <taxon>Bacteria</taxon>
        <taxon>Pseudomonadati</taxon>
        <taxon>Pseudomonadota</taxon>
        <taxon>Betaproteobacteria</taxon>
        <taxon>Burkholderiales</taxon>
        <taxon>Burkholderiaceae</taxon>
        <taxon>Paraburkholderia</taxon>
    </lineage>
</organism>